<dbReference type="InterPro" id="IPR012406">
    <property type="entry name" value="UreE"/>
</dbReference>
<dbReference type="NCBIfam" id="NF009751">
    <property type="entry name" value="PRK13261.1-1"/>
    <property type="match status" value="1"/>
</dbReference>
<dbReference type="Proteomes" id="UP001597158">
    <property type="component" value="Unassembled WGS sequence"/>
</dbReference>
<evidence type="ECO:0000256" key="3">
    <source>
        <dbReference type="ARBA" id="ARBA00022596"/>
    </source>
</evidence>
<dbReference type="CDD" id="cd00571">
    <property type="entry name" value="UreE"/>
    <property type="match status" value="1"/>
</dbReference>
<evidence type="ECO:0000256" key="1">
    <source>
        <dbReference type="ARBA" id="ARBA00004496"/>
    </source>
</evidence>
<dbReference type="InterPro" id="IPR007864">
    <property type="entry name" value="UreE_C_dom"/>
</dbReference>
<keyword evidence="8" id="KW-1185">Reference proteome</keyword>
<sequence>MQADSTTVAPVATVSAPPASSALCLIEARYSGDAPASDHLELDFNTRSKSRLRARLASGAEVGLFLPRGTILRGGDRLLANDGRVVAVVSAAEDLLEVRCATATELARAAFHLGNRHVAVEVGRDGGGDWLRLQADHVLEDMLVGLGALVSTLRAPFEPEAGAYAPGHQHPGDGSGARIHLMAGQ</sequence>
<dbReference type="SUPFAM" id="SSF69287">
    <property type="entry name" value="Urease metallochaperone UreE, N-terminal domain"/>
    <property type="match status" value="1"/>
</dbReference>
<feature type="domain" description="UreE urease accessory N-terminal" evidence="6">
    <location>
        <begin position="22"/>
        <end position="86"/>
    </location>
</feature>
<protein>
    <recommendedName>
        <fullName evidence="5">Urease accessory protein UreE</fullName>
    </recommendedName>
</protein>
<gene>
    <name evidence="5 7" type="primary">ureE</name>
    <name evidence="7" type="ORF">ACFQ4M_01830</name>
</gene>
<dbReference type="HAMAP" id="MF_00822">
    <property type="entry name" value="UreE"/>
    <property type="match status" value="1"/>
</dbReference>
<dbReference type="InterPro" id="IPR004029">
    <property type="entry name" value="UreE_N"/>
</dbReference>
<dbReference type="SMART" id="SM00988">
    <property type="entry name" value="UreE_N"/>
    <property type="match status" value="1"/>
</dbReference>
<name>A0ABW3WAQ0_9RHOO</name>
<proteinExistence type="inferred from homology"/>
<evidence type="ECO:0000313" key="8">
    <source>
        <dbReference type="Proteomes" id="UP001597158"/>
    </source>
</evidence>
<dbReference type="EMBL" id="JBHTMC010000002">
    <property type="protein sequence ID" value="MFD1262303.1"/>
    <property type="molecule type" value="Genomic_DNA"/>
</dbReference>
<dbReference type="Pfam" id="PF05194">
    <property type="entry name" value="UreE_C"/>
    <property type="match status" value="1"/>
</dbReference>
<evidence type="ECO:0000313" key="7">
    <source>
        <dbReference type="EMBL" id="MFD1262303.1"/>
    </source>
</evidence>
<comment type="caution">
    <text evidence="7">The sequence shown here is derived from an EMBL/GenBank/DDBJ whole genome shotgun (WGS) entry which is preliminary data.</text>
</comment>
<evidence type="ECO:0000256" key="5">
    <source>
        <dbReference type="HAMAP-Rule" id="MF_00822"/>
    </source>
</evidence>
<keyword evidence="4 5" id="KW-0143">Chaperone</keyword>
<dbReference type="Gene3D" id="2.60.260.20">
    <property type="entry name" value="Urease metallochaperone UreE, N-terminal domain"/>
    <property type="match status" value="1"/>
</dbReference>
<accession>A0ABW3WAQ0</accession>
<evidence type="ECO:0000256" key="4">
    <source>
        <dbReference type="ARBA" id="ARBA00023186"/>
    </source>
</evidence>
<dbReference type="Pfam" id="PF02814">
    <property type="entry name" value="UreE_N"/>
    <property type="match status" value="1"/>
</dbReference>
<keyword evidence="2 5" id="KW-0963">Cytoplasm</keyword>
<comment type="subcellular location">
    <subcellularLocation>
        <location evidence="1 5">Cytoplasm</location>
    </subcellularLocation>
</comment>
<comment type="similarity">
    <text evidence="5">Belongs to the UreE family.</text>
</comment>
<evidence type="ECO:0000259" key="6">
    <source>
        <dbReference type="SMART" id="SM00988"/>
    </source>
</evidence>
<evidence type="ECO:0000256" key="2">
    <source>
        <dbReference type="ARBA" id="ARBA00022490"/>
    </source>
</evidence>
<dbReference type="RefSeq" id="WP_002939919.1">
    <property type="nucleotide sequence ID" value="NZ_JARQZE010000003.1"/>
</dbReference>
<reference evidence="8" key="1">
    <citation type="journal article" date="2019" name="Int. J. Syst. Evol. Microbiol.">
        <title>The Global Catalogue of Microorganisms (GCM) 10K type strain sequencing project: providing services to taxonomists for standard genome sequencing and annotation.</title>
        <authorList>
            <consortium name="The Broad Institute Genomics Platform"/>
            <consortium name="The Broad Institute Genome Sequencing Center for Infectious Disease"/>
            <person name="Wu L."/>
            <person name="Ma J."/>
        </authorList>
    </citation>
    <scope>NUCLEOTIDE SEQUENCE [LARGE SCALE GENOMIC DNA]</scope>
    <source>
        <strain evidence="8">CCUG 48884</strain>
    </source>
</reference>
<organism evidence="7 8">
    <name type="scientific">Thauera mechernichensis</name>
    <dbReference type="NCBI Taxonomy" id="82788"/>
    <lineage>
        <taxon>Bacteria</taxon>
        <taxon>Pseudomonadati</taxon>
        <taxon>Pseudomonadota</taxon>
        <taxon>Betaproteobacteria</taxon>
        <taxon>Rhodocyclales</taxon>
        <taxon>Zoogloeaceae</taxon>
        <taxon>Thauera</taxon>
    </lineage>
</organism>
<comment type="function">
    <text evidence="5">Involved in urease metallocenter assembly. Binds nickel. Probably functions as a nickel donor during metallocenter assembly.</text>
</comment>
<dbReference type="SUPFAM" id="SSF69737">
    <property type="entry name" value="Urease metallochaperone UreE, C-terminal domain"/>
    <property type="match status" value="1"/>
</dbReference>
<dbReference type="Gene3D" id="3.30.70.790">
    <property type="entry name" value="UreE, C-terminal domain"/>
    <property type="match status" value="1"/>
</dbReference>
<keyword evidence="3 5" id="KW-0533">Nickel</keyword>
<dbReference type="InterPro" id="IPR036118">
    <property type="entry name" value="UreE_N_sf"/>
</dbReference>